<organism evidence="1 2">
    <name type="scientific">Parabacteroides distasonis</name>
    <dbReference type="NCBI Taxonomy" id="823"/>
    <lineage>
        <taxon>Bacteria</taxon>
        <taxon>Pseudomonadati</taxon>
        <taxon>Bacteroidota</taxon>
        <taxon>Bacteroidia</taxon>
        <taxon>Bacteroidales</taxon>
        <taxon>Tannerellaceae</taxon>
        <taxon>Parabacteroides</taxon>
    </lineage>
</organism>
<gene>
    <name evidence="1" type="ORF">D7V78_19645</name>
</gene>
<accession>A0A3L7ZKF2</accession>
<reference evidence="1 2" key="1">
    <citation type="submission" date="2018-09" db="EMBL/GenBank/DDBJ databases">
        <title>Murine metabolic-syndrome-specific gut microbial biobank.</title>
        <authorList>
            <person name="Liu C."/>
        </authorList>
    </citation>
    <scope>NUCLEOTIDE SEQUENCE [LARGE SCALE GENOMIC DNA]</scope>
    <source>
        <strain evidence="1 2">8-P5</strain>
    </source>
</reference>
<name>A0A3L7ZKF2_PARDI</name>
<evidence type="ECO:0000313" key="2">
    <source>
        <dbReference type="Proteomes" id="UP000278164"/>
    </source>
</evidence>
<proteinExistence type="predicted"/>
<dbReference type="AlphaFoldDB" id="A0A3L7ZKF2"/>
<comment type="caution">
    <text evidence="1">The sequence shown here is derived from an EMBL/GenBank/DDBJ whole genome shotgun (WGS) entry which is preliminary data.</text>
</comment>
<sequence length="79" mass="9687">MGIRIFSSISFLYWEQFIFNAFLHSNLLLKIRLFGVYNTIFEKLDLWKDKIHLPIKYKNRNCPCGLNKKQVIWETWKYI</sequence>
<evidence type="ECO:0000313" key="1">
    <source>
        <dbReference type="EMBL" id="RLT71741.1"/>
    </source>
</evidence>
<dbReference type="Proteomes" id="UP000278164">
    <property type="component" value="Unassembled WGS sequence"/>
</dbReference>
<dbReference type="EMBL" id="RAYI01000114">
    <property type="protein sequence ID" value="RLT71741.1"/>
    <property type="molecule type" value="Genomic_DNA"/>
</dbReference>
<protein>
    <submittedName>
        <fullName evidence="1">Uncharacterized protein</fullName>
    </submittedName>
</protein>